<evidence type="ECO:0000313" key="3">
    <source>
        <dbReference type="Proteomes" id="UP000198873"/>
    </source>
</evidence>
<proteinExistence type="predicted"/>
<sequence>MNSARGVEIRAPRRGRARPNGHRNPAPGLRRHHNRARFRACYGPDTARIPPGSEEPQVSVIKNLSYI</sequence>
<dbReference type="STRING" id="1176198.SAMN05444716_104433"/>
<evidence type="ECO:0000313" key="2">
    <source>
        <dbReference type="EMBL" id="SFS84789.1"/>
    </source>
</evidence>
<name>A0A1I6T6D1_9ACTN</name>
<evidence type="ECO:0000256" key="1">
    <source>
        <dbReference type="SAM" id="MobiDB-lite"/>
    </source>
</evidence>
<organism evidence="2 3">
    <name type="scientific">Streptomyces harbinensis</name>
    <dbReference type="NCBI Taxonomy" id="1176198"/>
    <lineage>
        <taxon>Bacteria</taxon>
        <taxon>Bacillati</taxon>
        <taxon>Actinomycetota</taxon>
        <taxon>Actinomycetes</taxon>
        <taxon>Kitasatosporales</taxon>
        <taxon>Streptomycetaceae</taxon>
        <taxon>Streptomyces</taxon>
    </lineage>
</organism>
<dbReference type="EMBL" id="FPAB01000004">
    <property type="protein sequence ID" value="SFS84789.1"/>
    <property type="molecule type" value="Genomic_DNA"/>
</dbReference>
<keyword evidence="3" id="KW-1185">Reference proteome</keyword>
<dbReference type="AlphaFoldDB" id="A0A1I6T6D1"/>
<feature type="region of interest" description="Disordered" evidence="1">
    <location>
        <begin position="1"/>
        <end position="67"/>
    </location>
</feature>
<accession>A0A1I6T6D1</accession>
<feature type="compositionally biased region" description="Basic residues" evidence="1">
    <location>
        <begin position="29"/>
        <end position="38"/>
    </location>
</feature>
<feature type="compositionally biased region" description="Basic residues" evidence="1">
    <location>
        <begin position="12"/>
        <end position="21"/>
    </location>
</feature>
<gene>
    <name evidence="2" type="ORF">SAMN05444716_104433</name>
</gene>
<dbReference type="Proteomes" id="UP000198873">
    <property type="component" value="Unassembled WGS sequence"/>
</dbReference>
<reference evidence="3" key="1">
    <citation type="submission" date="2016-10" db="EMBL/GenBank/DDBJ databases">
        <authorList>
            <person name="Varghese N."/>
            <person name="Submissions S."/>
        </authorList>
    </citation>
    <scope>NUCLEOTIDE SEQUENCE [LARGE SCALE GENOMIC DNA]</scope>
    <source>
        <strain evidence="3">CGMCC 4.7047</strain>
    </source>
</reference>
<protein>
    <submittedName>
        <fullName evidence="2">Uncharacterized protein</fullName>
    </submittedName>
</protein>